<dbReference type="GO" id="GO:0016491">
    <property type="term" value="F:oxidoreductase activity"/>
    <property type="evidence" value="ECO:0007669"/>
    <property type="project" value="InterPro"/>
</dbReference>
<dbReference type="RefSeq" id="WP_227424982.1">
    <property type="nucleotide sequence ID" value="NZ_CP071868.1"/>
</dbReference>
<name>A0A8A4ZGW0_9MICO</name>
<dbReference type="PANTHER" id="PTHR30157">
    <property type="entry name" value="FERRIC REDUCTASE, NADPH-DEPENDENT"/>
    <property type="match status" value="1"/>
</dbReference>
<dbReference type="Gene3D" id="3.40.50.80">
    <property type="entry name" value="Nucleotide-binding domain of ferredoxin-NADP reductase (FNR) module"/>
    <property type="match status" value="1"/>
</dbReference>
<dbReference type="Pfam" id="PF04954">
    <property type="entry name" value="SIP"/>
    <property type="match status" value="1"/>
</dbReference>
<reference evidence="2" key="1">
    <citation type="submission" date="2021-03" db="EMBL/GenBank/DDBJ databases">
        <title>Pengzhenrongella sicca gen. nov., sp. nov., a new member of suborder Micrococcineae isolated from High-Arctic tundra soil.</title>
        <authorList>
            <person name="Peng F."/>
        </authorList>
    </citation>
    <scope>NUCLEOTIDE SEQUENCE</scope>
    <source>
        <strain evidence="2">LRZ-2</strain>
    </source>
</reference>
<accession>A0A8A4ZGW0</accession>
<evidence type="ECO:0000313" key="3">
    <source>
        <dbReference type="Proteomes" id="UP000663937"/>
    </source>
</evidence>
<dbReference type="EMBL" id="CP071868">
    <property type="protein sequence ID" value="QTE30631.1"/>
    <property type="molecule type" value="Genomic_DNA"/>
</dbReference>
<protein>
    <submittedName>
        <fullName evidence="2">Siderophore-interacting protein</fullName>
    </submittedName>
</protein>
<gene>
    <name evidence="2" type="ORF">J4E96_06610</name>
</gene>
<dbReference type="InterPro" id="IPR007037">
    <property type="entry name" value="SIP_rossman_dom"/>
</dbReference>
<feature type="domain" description="FAD-binding FR-type" evidence="1">
    <location>
        <begin position="12"/>
        <end position="148"/>
    </location>
</feature>
<dbReference type="KEGG" id="psic:J4E96_06610"/>
<dbReference type="InterPro" id="IPR017927">
    <property type="entry name" value="FAD-bd_FR_type"/>
</dbReference>
<dbReference type="Gene3D" id="2.40.30.10">
    <property type="entry name" value="Translation factors"/>
    <property type="match status" value="1"/>
</dbReference>
<dbReference type="PROSITE" id="PS51384">
    <property type="entry name" value="FAD_FR"/>
    <property type="match status" value="1"/>
</dbReference>
<dbReference type="InterPro" id="IPR039374">
    <property type="entry name" value="SIP_fam"/>
</dbReference>
<dbReference type="InterPro" id="IPR039261">
    <property type="entry name" value="FNR_nucleotide-bd"/>
</dbReference>
<sequence length="276" mass="29601">MSRYPRLMPAHPRLFTAQVVRSERRSPSFQRVTIAGAQIDEFVWAGFDHWFRLFIPPTAGAALVLPDVAGRSWWKPYLAIPEPDRPHCSNYTVADVRQAGGETELDIDVVLHWDAQGRVAGPVAIWSVSAAPGAEVALLDQGLLFDPPGDAGGIRLVADETGLPAVRGILRHLPAAAVGSAILEVPTSGDVEDLAAPAGVHVTWLARDDPRATPGALALAEVGRRAAPGRNDYAFVVGESSLATQGRRLLHRAGLPKARITFSGFWKHSPTASIAR</sequence>
<evidence type="ECO:0000259" key="1">
    <source>
        <dbReference type="PROSITE" id="PS51384"/>
    </source>
</evidence>
<keyword evidence="3" id="KW-1185">Reference proteome</keyword>
<dbReference type="Pfam" id="PF08021">
    <property type="entry name" value="FAD_binding_9"/>
    <property type="match status" value="1"/>
</dbReference>
<proteinExistence type="predicted"/>
<dbReference type="Proteomes" id="UP000663937">
    <property type="component" value="Chromosome"/>
</dbReference>
<dbReference type="CDD" id="cd06193">
    <property type="entry name" value="siderophore_interacting"/>
    <property type="match status" value="1"/>
</dbReference>
<dbReference type="InterPro" id="IPR013113">
    <property type="entry name" value="SIP_FAD-bd"/>
</dbReference>
<dbReference type="PANTHER" id="PTHR30157:SF0">
    <property type="entry name" value="NADPH-DEPENDENT FERRIC-CHELATE REDUCTASE"/>
    <property type="match status" value="1"/>
</dbReference>
<dbReference type="AlphaFoldDB" id="A0A8A4ZGW0"/>
<organism evidence="2 3">
    <name type="scientific">Pengzhenrongella sicca</name>
    <dbReference type="NCBI Taxonomy" id="2819238"/>
    <lineage>
        <taxon>Bacteria</taxon>
        <taxon>Bacillati</taxon>
        <taxon>Actinomycetota</taxon>
        <taxon>Actinomycetes</taxon>
        <taxon>Micrococcales</taxon>
        <taxon>Pengzhenrongella</taxon>
    </lineage>
</organism>
<evidence type="ECO:0000313" key="2">
    <source>
        <dbReference type="EMBL" id="QTE30631.1"/>
    </source>
</evidence>